<feature type="transmembrane region" description="Helical" evidence="7">
    <location>
        <begin position="132"/>
        <end position="160"/>
    </location>
</feature>
<evidence type="ECO:0000256" key="6">
    <source>
        <dbReference type="SAM" id="MobiDB-lite"/>
    </source>
</evidence>
<dbReference type="AlphaFoldDB" id="A0A0J6FWD7"/>
<dbReference type="PIRSF" id="PIRSF006060">
    <property type="entry name" value="AA_transporter"/>
    <property type="match status" value="1"/>
</dbReference>
<dbReference type="Proteomes" id="UP000054567">
    <property type="component" value="Unassembled WGS sequence"/>
</dbReference>
<sequence length="547" mass="59591">MMKEEVAQELGSLNGNGTKAGARTQASQVSQDRDRDELLRLGKKQVLRRNFAFMSILGFSCTVLITWEGALILFVTGLENGGYAGLIYGYLVVWLGNFAVFASLSELVSMAPTSGGQYHWVAMLAPPRWSKFLSYMTGWVTVLGWQASIASTCSLTSGLIQGLIALTQPDYTPQNWHGTLLLWAVVLFCVFINTVISRLLPKIEGLILILHILGFFAVLIPLVKLSEKADPEVIFTVFKNDGGWSSNGLSFLVGLTGNAFAFLGLDGAYHMSEEIQRPSVIVPRSIMLTLVINGSLGFGMIIAVLFCTQDIDAALNSPTGFPFMEIFRQATSPSVGGAAAMASIITALAMCANVGFLASASRMVWSFARDRGLPGWRILSRVEKRTMVPLWSIATITIIAILLSLITIGSLTAFDIVVSLTVAALYISYMLAIALLLYRRVTGGISYSSDSPTTLANTAGSRLVWGPWRFGKFGPIINVFALCYLLVILVFSFFPARTPVTDPNDMNYSSVLIVAVMAFSLVYYFLYARKTYQGPLVEEEAISLSGY</sequence>
<dbReference type="OrthoDB" id="3257095at2759"/>
<keyword evidence="3 7" id="KW-0812">Transmembrane</keyword>
<dbReference type="PANTHER" id="PTHR45649:SF1">
    <property type="entry name" value="TRANSPORTER, PUTATIVE (EUROFUNG)-RELATED"/>
    <property type="match status" value="1"/>
</dbReference>
<reference evidence="8 9" key="1">
    <citation type="submission" date="2007-06" db="EMBL/GenBank/DDBJ databases">
        <title>The Genome Sequence of Coccidioides posadasii RMSCC_3488.</title>
        <authorList>
            <consortium name="Coccidioides Genome Resources Consortium"/>
            <consortium name="The Broad Institute Genome Sequencing Platform"/>
            <person name="Henn M.R."/>
            <person name="Sykes S."/>
            <person name="Young S."/>
            <person name="Jaffe D."/>
            <person name="Berlin A."/>
            <person name="Alvarez P."/>
            <person name="Butler J."/>
            <person name="Gnerre S."/>
            <person name="Grabherr M."/>
            <person name="Mauceli E."/>
            <person name="Brockman W."/>
            <person name="Kodira C."/>
            <person name="Alvarado L."/>
            <person name="Zeng Q."/>
            <person name="Crawford M."/>
            <person name="Antoine C."/>
            <person name="Devon K."/>
            <person name="Galgiani J."/>
            <person name="Orsborn K."/>
            <person name="Lewis M.L."/>
            <person name="Nusbaum C."/>
            <person name="Galagan J."/>
            <person name="Birren B."/>
        </authorList>
    </citation>
    <scope>NUCLEOTIDE SEQUENCE [LARGE SCALE GENOMIC DNA]</scope>
    <source>
        <strain evidence="8 9">RMSCC 3488</strain>
    </source>
</reference>
<dbReference type="GO" id="GO:0022857">
    <property type="term" value="F:transmembrane transporter activity"/>
    <property type="evidence" value="ECO:0007669"/>
    <property type="project" value="InterPro"/>
</dbReference>
<dbReference type="GO" id="GO:0016020">
    <property type="term" value="C:membrane"/>
    <property type="evidence" value="ECO:0007669"/>
    <property type="project" value="UniProtKB-SubCell"/>
</dbReference>
<feature type="transmembrane region" description="Helical" evidence="7">
    <location>
        <begin position="338"/>
        <end position="365"/>
    </location>
</feature>
<accession>A0A0J6FWD7</accession>
<evidence type="ECO:0008006" key="10">
    <source>
        <dbReference type="Google" id="ProtNLM"/>
    </source>
</evidence>
<keyword evidence="5 7" id="KW-0472">Membrane</keyword>
<comment type="subcellular location">
    <subcellularLocation>
        <location evidence="1">Membrane</location>
        <topology evidence="1">Multi-pass membrane protein</topology>
    </subcellularLocation>
</comment>
<dbReference type="EMBL" id="DS268114">
    <property type="protein sequence ID" value="KMM73529.1"/>
    <property type="molecule type" value="Genomic_DNA"/>
</dbReference>
<keyword evidence="2" id="KW-0813">Transport</keyword>
<name>A0A0J6FWD7_COCPO</name>
<proteinExistence type="predicted"/>
<reference evidence="9" key="2">
    <citation type="journal article" date="2009" name="Genome Res.">
        <title>Comparative genomic analyses of the human fungal pathogens Coccidioides and their relatives.</title>
        <authorList>
            <person name="Sharpton T.J."/>
            <person name="Stajich J.E."/>
            <person name="Rounsley S.D."/>
            <person name="Gardner M.J."/>
            <person name="Wortman J.R."/>
            <person name="Jordar V.S."/>
            <person name="Maiti R."/>
            <person name="Kodira C.D."/>
            <person name="Neafsey D.E."/>
            <person name="Zeng Q."/>
            <person name="Hung C.-Y."/>
            <person name="McMahan C."/>
            <person name="Muszewska A."/>
            <person name="Grynberg M."/>
            <person name="Mandel M.A."/>
            <person name="Kellner E.M."/>
            <person name="Barker B.M."/>
            <person name="Galgiani J.N."/>
            <person name="Orbach M.J."/>
            <person name="Kirkland T.N."/>
            <person name="Cole G.T."/>
            <person name="Henn M.R."/>
            <person name="Birren B.W."/>
            <person name="Taylor J.W."/>
        </authorList>
    </citation>
    <scope>NUCLEOTIDE SEQUENCE [LARGE SCALE GENOMIC DNA]</scope>
    <source>
        <strain evidence="9">RMSCC 3488</strain>
    </source>
</reference>
<feature type="transmembrane region" description="Helical" evidence="7">
    <location>
        <begin position="206"/>
        <end position="223"/>
    </location>
</feature>
<evidence type="ECO:0000256" key="5">
    <source>
        <dbReference type="ARBA" id="ARBA00023136"/>
    </source>
</evidence>
<evidence type="ECO:0000256" key="4">
    <source>
        <dbReference type="ARBA" id="ARBA00022989"/>
    </source>
</evidence>
<feature type="transmembrane region" description="Helical" evidence="7">
    <location>
        <begin position="508"/>
        <end position="526"/>
    </location>
</feature>
<dbReference type="Gene3D" id="1.20.1740.10">
    <property type="entry name" value="Amino acid/polyamine transporter I"/>
    <property type="match status" value="1"/>
</dbReference>
<organism evidence="8 9">
    <name type="scientific">Coccidioides posadasii RMSCC 3488</name>
    <dbReference type="NCBI Taxonomy" id="454284"/>
    <lineage>
        <taxon>Eukaryota</taxon>
        <taxon>Fungi</taxon>
        <taxon>Dikarya</taxon>
        <taxon>Ascomycota</taxon>
        <taxon>Pezizomycotina</taxon>
        <taxon>Eurotiomycetes</taxon>
        <taxon>Eurotiomycetidae</taxon>
        <taxon>Onygenales</taxon>
        <taxon>Onygenaceae</taxon>
        <taxon>Coccidioides</taxon>
    </lineage>
</organism>
<keyword evidence="4 7" id="KW-1133">Transmembrane helix</keyword>
<feature type="transmembrane region" description="Helical" evidence="7">
    <location>
        <begin position="87"/>
        <end position="111"/>
    </location>
</feature>
<dbReference type="PANTHER" id="PTHR45649">
    <property type="entry name" value="AMINO-ACID PERMEASE BAT1"/>
    <property type="match status" value="1"/>
</dbReference>
<feature type="transmembrane region" description="Helical" evidence="7">
    <location>
        <begin position="416"/>
        <end position="438"/>
    </location>
</feature>
<feature type="transmembrane region" description="Helical" evidence="7">
    <location>
        <begin position="51"/>
        <end position="75"/>
    </location>
</feature>
<feature type="transmembrane region" description="Helical" evidence="7">
    <location>
        <begin position="243"/>
        <end position="265"/>
    </location>
</feature>
<protein>
    <recommendedName>
        <fullName evidence="10">Choline transport protein</fullName>
    </recommendedName>
</protein>
<dbReference type="VEuPathDB" id="FungiDB:CPAG_09817"/>
<evidence type="ECO:0000313" key="9">
    <source>
        <dbReference type="Proteomes" id="UP000054567"/>
    </source>
</evidence>
<feature type="region of interest" description="Disordered" evidence="6">
    <location>
        <begin position="12"/>
        <end position="31"/>
    </location>
</feature>
<feature type="transmembrane region" description="Helical" evidence="7">
    <location>
        <begin position="180"/>
        <end position="199"/>
    </location>
</feature>
<gene>
    <name evidence="8" type="ORF">CPAG_09817</name>
</gene>
<evidence type="ECO:0000256" key="7">
    <source>
        <dbReference type="SAM" id="Phobius"/>
    </source>
</evidence>
<feature type="transmembrane region" description="Helical" evidence="7">
    <location>
        <begin position="476"/>
        <end position="496"/>
    </location>
</feature>
<dbReference type="InterPro" id="IPR002293">
    <property type="entry name" value="AA/rel_permease1"/>
</dbReference>
<feature type="transmembrane region" description="Helical" evidence="7">
    <location>
        <begin position="286"/>
        <end position="306"/>
    </location>
</feature>
<evidence type="ECO:0000313" key="8">
    <source>
        <dbReference type="EMBL" id="KMM73529.1"/>
    </source>
</evidence>
<evidence type="ECO:0000256" key="2">
    <source>
        <dbReference type="ARBA" id="ARBA00022448"/>
    </source>
</evidence>
<evidence type="ECO:0000256" key="3">
    <source>
        <dbReference type="ARBA" id="ARBA00022692"/>
    </source>
</evidence>
<dbReference type="Pfam" id="PF13520">
    <property type="entry name" value="AA_permease_2"/>
    <property type="match status" value="1"/>
</dbReference>
<feature type="transmembrane region" description="Helical" evidence="7">
    <location>
        <begin position="386"/>
        <end position="410"/>
    </location>
</feature>
<evidence type="ECO:0000256" key="1">
    <source>
        <dbReference type="ARBA" id="ARBA00004141"/>
    </source>
</evidence>
<reference evidence="9" key="3">
    <citation type="journal article" date="2010" name="Genome Res.">
        <title>Population genomic sequencing of Coccidioides fungi reveals recent hybridization and transposon control.</title>
        <authorList>
            <person name="Neafsey D.E."/>
            <person name="Barker B.M."/>
            <person name="Sharpton T.J."/>
            <person name="Stajich J.E."/>
            <person name="Park D.J."/>
            <person name="Whiston E."/>
            <person name="Hung C.-Y."/>
            <person name="McMahan C."/>
            <person name="White J."/>
            <person name="Sykes S."/>
            <person name="Heiman D."/>
            <person name="Young S."/>
            <person name="Zeng Q."/>
            <person name="Abouelleil A."/>
            <person name="Aftuck L."/>
            <person name="Bessette D."/>
            <person name="Brown A."/>
            <person name="FitzGerald M."/>
            <person name="Lui A."/>
            <person name="Macdonald J.P."/>
            <person name="Priest M."/>
            <person name="Orbach M.J."/>
            <person name="Galgiani J.N."/>
            <person name="Kirkland T.N."/>
            <person name="Cole G.T."/>
            <person name="Birren B.W."/>
            <person name="Henn M.R."/>
            <person name="Taylor J.W."/>
            <person name="Rounsley S.D."/>
        </authorList>
    </citation>
    <scope>NUCLEOTIDE SEQUENCE [LARGE SCALE GENOMIC DNA]</scope>
    <source>
        <strain evidence="9">RMSCC 3488</strain>
    </source>
</reference>